<keyword evidence="2" id="KW-0645">Protease</keyword>
<evidence type="ECO:0000256" key="8">
    <source>
        <dbReference type="SAM" id="MobiDB-lite"/>
    </source>
</evidence>
<dbReference type="SUPFAM" id="SSF143081">
    <property type="entry name" value="BB1717-like"/>
    <property type="match status" value="1"/>
</dbReference>
<dbReference type="InterPro" id="IPR004183">
    <property type="entry name" value="Xdiol_dOase_suB"/>
</dbReference>
<evidence type="ECO:0000256" key="3">
    <source>
        <dbReference type="ARBA" id="ARBA00022763"/>
    </source>
</evidence>
<evidence type="ECO:0000256" key="4">
    <source>
        <dbReference type="ARBA" id="ARBA00022801"/>
    </source>
</evidence>
<evidence type="ECO:0000259" key="9">
    <source>
        <dbReference type="Pfam" id="PF02900"/>
    </source>
</evidence>
<evidence type="ECO:0000313" key="11">
    <source>
        <dbReference type="Proteomes" id="UP000815677"/>
    </source>
</evidence>
<name>A0ABQ0M7Q8_MYCCL</name>
<keyword evidence="3" id="KW-0227">DNA damage</keyword>
<accession>A0ABQ0M7Q8</accession>
<dbReference type="EMBL" id="DF849818">
    <property type="protein sequence ID" value="GAT59094.1"/>
    <property type="molecule type" value="Genomic_DNA"/>
</dbReference>
<feature type="compositionally biased region" description="Low complexity" evidence="8">
    <location>
        <begin position="305"/>
        <end position="314"/>
    </location>
</feature>
<proteinExistence type="inferred from homology"/>
<dbReference type="InterPro" id="IPR014436">
    <property type="entry name" value="Extradiol_dOase_DODA"/>
</dbReference>
<feature type="region of interest" description="Disordered" evidence="8">
    <location>
        <begin position="246"/>
        <end position="325"/>
    </location>
</feature>
<feature type="compositionally biased region" description="Low complexity" evidence="8">
    <location>
        <begin position="250"/>
        <end position="264"/>
    </location>
</feature>
<dbReference type="Gene3D" id="3.90.1680.10">
    <property type="entry name" value="SOS response associated peptidase-like"/>
    <property type="match status" value="1"/>
</dbReference>
<comment type="similarity">
    <text evidence="1">Belongs to the SOS response-associated peptidase family.</text>
</comment>
<feature type="domain" description="Extradiol ring-cleavage dioxygenase class III enzyme subunit B" evidence="9">
    <location>
        <begin position="439"/>
        <end position="684"/>
    </location>
</feature>
<dbReference type="Pfam" id="PF02900">
    <property type="entry name" value="LigB"/>
    <property type="match status" value="1"/>
</dbReference>
<evidence type="ECO:0000313" key="10">
    <source>
        <dbReference type="EMBL" id="GAT59094.1"/>
    </source>
</evidence>
<gene>
    <name evidence="10" type="ORF">MCHLO_15437</name>
</gene>
<keyword evidence="7" id="KW-0456">Lyase</keyword>
<evidence type="ECO:0000256" key="5">
    <source>
        <dbReference type="ARBA" id="ARBA00023124"/>
    </source>
</evidence>
<keyword evidence="11" id="KW-1185">Reference proteome</keyword>
<keyword evidence="6" id="KW-0238">DNA-binding</keyword>
<dbReference type="PANTHER" id="PTHR13604:SF0">
    <property type="entry name" value="ABASIC SITE PROCESSING PROTEIN HMCES"/>
    <property type="match status" value="1"/>
</dbReference>
<evidence type="ECO:0000256" key="2">
    <source>
        <dbReference type="ARBA" id="ARBA00022670"/>
    </source>
</evidence>
<keyword evidence="5" id="KW-0190">Covalent protein-DNA linkage</keyword>
<evidence type="ECO:0000256" key="6">
    <source>
        <dbReference type="ARBA" id="ARBA00023125"/>
    </source>
</evidence>
<evidence type="ECO:0000256" key="7">
    <source>
        <dbReference type="ARBA" id="ARBA00023239"/>
    </source>
</evidence>
<dbReference type="Pfam" id="PF02586">
    <property type="entry name" value="SRAP"/>
    <property type="match status" value="1"/>
</dbReference>
<dbReference type="InterPro" id="IPR003738">
    <property type="entry name" value="SRAP"/>
</dbReference>
<dbReference type="PANTHER" id="PTHR13604">
    <property type="entry name" value="DC12-RELATED"/>
    <property type="match status" value="1"/>
</dbReference>
<keyword evidence="4" id="KW-0378">Hydrolase</keyword>
<dbReference type="Gene3D" id="3.40.830.10">
    <property type="entry name" value="LigB-like"/>
    <property type="match status" value="1"/>
</dbReference>
<dbReference type="SUPFAM" id="SSF53213">
    <property type="entry name" value="LigB-like"/>
    <property type="match status" value="1"/>
</dbReference>
<sequence length="692" mass="75999">MCGRFSLRVAHEEIEQLEGHDAAPAAWERRDAFVPRYNLAPHTNAPVLRRREHNKDELVLSTMRWGLIPHFAKFEDKNLNTTNARSENLVDGGGMWASIKGGKRCAVPCQGYYEWLTKGTKKTPHFIKPKDGRLMLMAGLWDVVQLRDQTEPLWTFSIVTTASGSALSWLHDRQPVMLDTPEALSAWLDTSSQKWTPELAKLLSATKSPLDCYAVPPEVGRVGVESPTFIEPVATRKDGIQAMFAKQTQAAKSNPSPSKAAPTASPKPPPSSSKQAEKRRRHDSDSDDDEIEILDRPPSPKKAKPASSKPSPSKNATRDRPRLHLQTHRPGVFLFLLVTALSAILLTKRIQSVRDAFRSVAVPAQKNLTMPSTKLETDIPTLQAAWRADLAALPSTPDNIPSFFFGHGSPMLIAPPSFNRGSRFEALAKWGGPQGALATFLKDFGPALLEKYKPKAIVVFSAHWETTRERLVTDYGASNPLLMDYYNFPPEMYDITFKSRGDSAIAQRVVQLFNAAGMPARLTPASEARGEDGRGFAGPGLDHGVFVPFSVMFGPELAEVPIIQASIDASLSPETNIAVGRALTQLRKEGVLLLSGGLTTHNLREITSFSPFSANDLHVGFDRAIVDAVKGSKDAEERKERLIKLTQHPGFRASHPREEHFVPIYVALGAGEHGEAKLIGDLFGAKTIAFGL</sequence>
<protein>
    <recommendedName>
        <fullName evidence="9">Extradiol ring-cleavage dioxygenase class III enzyme subunit B domain-containing protein</fullName>
    </recommendedName>
</protein>
<dbReference type="InterPro" id="IPR036590">
    <property type="entry name" value="SRAP-like"/>
</dbReference>
<dbReference type="CDD" id="cd07363">
    <property type="entry name" value="45_DOPA_Dioxygenase"/>
    <property type="match status" value="1"/>
</dbReference>
<reference evidence="10" key="1">
    <citation type="submission" date="2014-09" db="EMBL/GenBank/DDBJ databases">
        <title>Genome sequence of the luminous mushroom Mycena chlorophos for searching fungal bioluminescence genes.</title>
        <authorList>
            <person name="Tanaka Y."/>
            <person name="Kasuga D."/>
            <person name="Oba Y."/>
            <person name="Hase S."/>
            <person name="Sato K."/>
            <person name="Oba Y."/>
            <person name="Sakakibara Y."/>
        </authorList>
    </citation>
    <scope>NUCLEOTIDE SEQUENCE</scope>
</reference>
<evidence type="ECO:0000256" key="1">
    <source>
        <dbReference type="ARBA" id="ARBA00008136"/>
    </source>
</evidence>
<organism evidence="10 11">
    <name type="scientific">Mycena chlorophos</name>
    <name type="common">Agaric fungus</name>
    <name type="synonym">Agaricus chlorophos</name>
    <dbReference type="NCBI Taxonomy" id="658473"/>
    <lineage>
        <taxon>Eukaryota</taxon>
        <taxon>Fungi</taxon>
        <taxon>Dikarya</taxon>
        <taxon>Basidiomycota</taxon>
        <taxon>Agaricomycotina</taxon>
        <taxon>Agaricomycetes</taxon>
        <taxon>Agaricomycetidae</taxon>
        <taxon>Agaricales</taxon>
        <taxon>Marasmiineae</taxon>
        <taxon>Mycenaceae</taxon>
        <taxon>Mycena</taxon>
    </lineage>
</organism>
<dbReference type="Proteomes" id="UP000815677">
    <property type="component" value="Unassembled WGS sequence"/>
</dbReference>